<dbReference type="PANTHER" id="PTHR20861">
    <property type="entry name" value="HOMOSERINE/4-DIPHOSPHOCYTIDYL-2-C-METHYL-D-ERYTHRITOL KINASE"/>
    <property type="match status" value="1"/>
</dbReference>
<dbReference type="NCBIfam" id="TIGR00144">
    <property type="entry name" value="beta_RFAP_syn"/>
    <property type="match status" value="1"/>
</dbReference>
<evidence type="ECO:0000256" key="2">
    <source>
        <dbReference type="ARBA" id="ARBA00022777"/>
    </source>
</evidence>
<dbReference type="InterPro" id="IPR006204">
    <property type="entry name" value="GHMP_kinase_N_dom"/>
</dbReference>
<evidence type="ECO:0000259" key="4">
    <source>
        <dbReference type="Pfam" id="PF08544"/>
    </source>
</evidence>
<dbReference type="InterPro" id="IPR020568">
    <property type="entry name" value="Ribosomal_Su5_D2-typ_SF"/>
</dbReference>
<evidence type="ECO:0000313" key="6">
    <source>
        <dbReference type="Proteomes" id="UP000264313"/>
    </source>
</evidence>
<proteinExistence type="predicted"/>
<dbReference type="InterPro" id="IPR014721">
    <property type="entry name" value="Ribsml_uS5_D2-typ_fold_subgr"/>
</dbReference>
<dbReference type="SUPFAM" id="SSF54211">
    <property type="entry name" value="Ribosomal protein S5 domain 2-like"/>
    <property type="match status" value="1"/>
</dbReference>
<dbReference type="AlphaFoldDB" id="A0A351RAP8"/>
<dbReference type="GO" id="GO:0016301">
    <property type="term" value="F:kinase activity"/>
    <property type="evidence" value="ECO:0007669"/>
    <property type="project" value="UniProtKB-KW"/>
</dbReference>
<dbReference type="Gene3D" id="3.30.230.10">
    <property type="match status" value="1"/>
</dbReference>
<feature type="domain" description="GHMP kinase N-terminal" evidence="3">
    <location>
        <begin position="66"/>
        <end position="144"/>
    </location>
</feature>
<dbReference type="STRING" id="1132855.GCA_000384255_01241"/>
<accession>A0A351RAP8</accession>
<dbReference type="Pfam" id="PF08544">
    <property type="entry name" value="GHMP_kinases_C"/>
    <property type="match status" value="1"/>
</dbReference>
<evidence type="ECO:0000256" key="1">
    <source>
        <dbReference type="ARBA" id="ARBA00022679"/>
    </source>
</evidence>
<dbReference type="InterPro" id="IPR013750">
    <property type="entry name" value="GHMP_kinase_C_dom"/>
</dbReference>
<name>A0A351RAP8_9PROT</name>
<dbReference type="EMBL" id="DNAA01000144">
    <property type="protein sequence ID" value="HBA09119.1"/>
    <property type="molecule type" value="Genomic_DNA"/>
</dbReference>
<dbReference type="PIRSF" id="PIRSF004884">
    <property type="entry name" value="Sugar_kin_arch"/>
    <property type="match status" value="1"/>
</dbReference>
<reference evidence="5 6" key="1">
    <citation type="journal article" date="2018" name="Nat. Biotechnol.">
        <title>A standardized bacterial taxonomy based on genome phylogeny substantially revises the tree of life.</title>
        <authorList>
            <person name="Parks D.H."/>
            <person name="Chuvochina M."/>
            <person name="Waite D.W."/>
            <person name="Rinke C."/>
            <person name="Skarshewski A."/>
            <person name="Chaumeil P.A."/>
            <person name="Hugenholtz P."/>
        </authorList>
    </citation>
    <scope>NUCLEOTIDE SEQUENCE [LARGE SCALE GENOMIC DNA]</scope>
    <source>
        <strain evidence="5">UBA9958</strain>
    </source>
</reference>
<dbReference type="GO" id="GO:0005524">
    <property type="term" value="F:ATP binding"/>
    <property type="evidence" value="ECO:0007669"/>
    <property type="project" value="InterPro"/>
</dbReference>
<keyword evidence="2 5" id="KW-0418">Kinase</keyword>
<comment type="caution">
    <text evidence="5">The sequence shown here is derived from an EMBL/GenBank/DDBJ whole genome shotgun (WGS) entry which is preliminary data.</text>
</comment>
<dbReference type="Pfam" id="PF00288">
    <property type="entry name" value="GHMP_kinases_N"/>
    <property type="match status" value="1"/>
</dbReference>
<dbReference type="InterPro" id="IPR004422">
    <property type="entry name" value="RFAP_synthase"/>
</dbReference>
<sequence>MTASIEVSTSARLHMGFFDLHGGLGRKFGSIGLSLAEPNLVLSAKPSKVLNVSGTDSVPESVILRVTAVAQQILSAMGIAEAVEVNVSQSVPEHSGLGSGTQMALATGAAINYLYQLNLSTVQIATMTGRGRRSGVGISAFDYGGLLIDGGRALSATHSTPPPMLARYDFPEEWAILLVFDTTEPGIHGEQERAAFNELPAFSESLAAHLCRHVLMQAMPALVERDLSAFGQSIQVLQQHVGDYFLPVQGGRYASHLVSAVLERLETMGAQCFGQSSWGPTGFAIFANRHEADMHLQQLKISFTDHALSWKICSACNHGAKFNKFDITV</sequence>
<keyword evidence="1" id="KW-0808">Transferase</keyword>
<feature type="domain" description="GHMP kinase C-terminal" evidence="4">
    <location>
        <begin position="218"/>
        <end position="293"/>
    </location>
</feature>
<gene>
    <name evidence="5" type="ORF">DCW48_05870</name>
</gene>
<protein>
    <submittedName>
        <fullName evidence="5">GHMP kinase</fullName>
    </submittedName>
</protein>
<dbReference type="Proteomes" id="UP000264313">
    <property type="component" value="Unassembled WGS sequence"/>
</dbReference>
<evidence type="ECO:0000259" key="3">
    <source>
        <dbReference type="Pfam" id="PF00288"/>
    </source>
</evidence>
<dbReference type="PANTHER" id="PTHR20861:SF6">
    <property type="entry name" value="BETA-RIBOFURANOSYLPHENOL 5'-PHOSPHATE SYNTHASE"/>
    <property type="match status" value="1"/>
</dbReference>
<organism evidence="5 6">
    <name type="scientific">Methylotenera mobilis</name>
    <dbReference type="NCBI Taxonomy" id="359408"/>
    <lineage>
        <taxon>Bacteria</taxon>
        <taxon>Pseudomonadati</taxon>
        <taxon>Pseudomonadota</taxon>
        <taxon>Betaproteobacteria</taxon>
        <taxon>Nitrosomonadales</taxon>
        <taxon>Methylophilaceae</taxon>
        <taxon>Methylotenera</taxon>
    </lineage>
</organism>
<evidence type="ECO:0000313" key="5">
    <source>
        <dbReference type="EMBL" id="HBA09119.1"/>
    </source>
</evidence>